<dbReference type="InterPro" id="IPR058352">
    <property type="entry name" value="DUF8039"/>
</dbReference>
<evidence type="ECO:0000313" key="2">
    <source>
        <dbReference type="EMBL" id="CAI9264975.1"/>
    </source>
</evidence>
<organism evidence="2 3">
    <name type="scientific">Lactuca saligna</name>
    <name type="common">Willowleaf lettuce</name>
    <dbReference type="NCBI Taxonomy" id="75948"/>
    <lineage>
        <taxon>Eukaryota</taxon>
        <taxon>Viridiplantae</taxon>
        <taxon>Streptophyta</taxon>
        <taxon>Embryophyta</taxon>
        <taxon>Tracheophyta</taxon>
        <taxon>Spermatophyta</taxon>
        <taxon>Magnoliopsida</taxon>
        <taxon>eudicotyledons</taxon>
        <taxon>Gunneridae</taxon>
        <taxon>Pentapetalae</taxon>
        <taxon>asterids</taxon>
        <taxon>campanulids</taxon>
        <taxon>Asterales</taxon>
        <taxon>Asteraceae</taxon>
        <taxon>Cichorioideae</taxon>
        <taxon>Cichorieae</taxon>
        <taxon>Lactucinae</taxon>
        <taxon>Lactuca</taxon>
    </lineage>
</organism>
<name>A0AA35Y4P5_LACSI</name>
<dbReference type="EMBL" id="OX465086">
    <property type="protein sequence ID" value="CAI9264975.1"/>
    <property type="molecule type" value="Genomic_DNA"/>
</dbReference>
<feature type="domain" description="DUF8039" evidence="1">
    <location>
        <begin position="329"/>
        <end position="416"/>
    </location>
</feature>
<reference evidence="2" key="1">
    <citation type="submission" date="2023-04" db="EMBL/GenBank/DDBJ databases">
        <authorList>
            <person name="Vijverberg K."/>
            <person name="Xiong W."/>
            <person name="Schranz E."/>
        </authorList>
    </citation>
    <scope>NUCLEOTIDE SEQUENCE</scope>
</reference>
<keyword evidence="3" id="KW-1185">Reference proteome</keyword>
<dbReference type="Proteomes" id="UP001177003">
    <property type="component" value="Chromosome 0"/>
</dbReference>
<protein>
    <recommendedName>
        <fullName evidence="1">DUF8039 domain-containing protein</fullName>
    </recommendedName>
</protein>
<gene>
    <name evidence="2" type="ORF">LSALG_LOCUS5604</name>
</gene>
<dbReference type="AlphaFoldDB" id="A0AA35Y4P5"/>
<evidence type="ECO:0000313" key="3">
    <source>
        <dbReference type="Proteomes" id="UP001177003"/>
    </source>
</evidence>
<proteinExistence type="predicted"/>
<evidence type="ECO:0000259" key="1">
    <source>
        <dbReference type="Pfam" id="PF26133"/>
    </source>
</evidence>
<accession>A0AA35Y4P5</accession>
<sequence>MRKKRTATRLVDHKEPQEVDFNNIGQHVGKKQSKFANECGVITRSMISVEYTSWKKVPIAQKDMLWSAIKKHWNIPNDNRKKDVLKTCNSQWRAFKKRLKKKCDNQRDPLETYSYLERSTLQSFRQRISSEEFQEISEKARASSMHNKNPARVGPLGYRGKKAEWEQEMASGQLTPQLYQIKSERSLHYVLGRRSKNELGLNIIPPTIQPIVDKLVDVQTQISEGDLELNPGEDLLTKVIGPENPGRTRAVGHDVGLRKGMQGTDKKKRKKHENETIVKLQTTIDLMGSQLAKLQAHFDLLQGSRNHAPDDVSLGVQQNNCGSTPTLDALDAIQMPTPCELVLPYGELDQKCAKGLVFPYGNGLIHTLPLRENHLKVLIDDIDSRYENFPVPVMTKEVANLQGAVGTVIQWPRIAIIPAKEQREKKQIPTTSLVPTISRAGTKKNIPNQTSSKARPIEYLRDCLKTNQVVNIVSDSGILEVGTYDFSVTCEEYFRLLRNKQLMLPS</sequence>
<dbReference type="PANTHER" id="PTHR33018:SF37">
    <property type="entry name" value="TRANSPOSASE TNP1_EN_SPM-LIKE DOMAIN-CONTAINING PROTEIN"/>
    <property type="match status" value="1"/>
</dbReference>
<dbReference type="PANTHER" id="PTHR33018">
    <property type="entry name" value="OS10G0338966 PROTEIN-RELATED"/>
    <property type="match status" value="1"/>
</dbReference>
<dbReference type="Pfam" id="PF26133">
    <property type="entry name" value="DUF8039"/>
    <property type="match status" value="1"/>
</dbReference>